<dbReference type="PANTHER" id="PTHR34512:SF30">
    <property type="entry name" value="OUTER MEMBRANE PROTEIN ASSEMBLY FACTOR BAMB"/>
    <property type="match status" value="1"/>
</dbReference>
<feature type="domain" description="Pyrrolo-quinoline quinone repeat" evidence="1">
    <location>
        <begin position="54"/>
        <end position="192"/>
    </location>
</feature>
<comment type="caution">
    <text evidence="2">The sequence shown here is derived from an EMBL/GenBank/DDBJ whole genome shotgun (WGS) entry which is preliminary data.</text>
</comment>
<evidence type="ECO:0000259" key="1">
    <source>
        <dbReference type="Pfam" id="PF13360"/>
    </source>
</evidence>
<dbReference type="SUPFAM" id="SSF50998">
    <property type="entry name" value="Quinoprotein alcohol dehydrogenase-like"/>
    <property type="match status" value="1"/>
</dbReference>
<gene>
    <name evidence="2" type="ORF">Ari01nite_13110</name>
</gene>
<feature type="domain" description="Pyrrolo-quinoline quinone repeat" evidence="1">
    <location>
        <begin position="270"/>
        <end position="379"/>
    </location>
</feature>
<dbReference type="Proteomes" id="UP000636960">
    <property type="component" value="Unassembled WGS sequence"/>
</dbReference>
<accession>A0A919MNB4</accession>
<dbReference type="EMBL" id="BOMV01000007">
    <property type="protein sequence ID" value="GIE93846.1"/>
    <property type="molecule type" value="Genomic_DNA"/>
</dbReference>
<dbReference type="Gene3D" id="2.130.10.10">
    <property type="entry name" value="YVTN repeat-like/Quinoprotein amine dehydrogenase"/>
    <property type="match status" value="1"/>
</dbReference>
<dbReference type="InterPro" id="IPR011047">
    <property type="entry name" value="Quinoprotein_ADH-like_sf"/>
</dbReference>
<dbReference type="InterPro" id="IPR015943">
    <property type="entry name" value="WD40/YVTN_repeat-like_dom_sf"/>
</dbReference>
<evidence type="ECO:0000313" key="2">
    <source>
        <dbReference type="EMBL" id="GIE93846.1"/>
    </source>
</evidence>
<proteinExistence type="predicted"/>
<dbReference type="RefSeq" id="WP_203780130.1">
    <property type="nucleotide sequence ID" value="NZ_BOMV01000007.1"/>
</dbReference>
<dbReference type="PANTHER" id="PTHR34512">
    <property type="entry name" value="CELL SURFACE PROTEIN"/>
    <property type="match status" value="1"/>
</dbReference>
<protein>
    <recommendedName>
        <fullName evidence="1">Pyrrolo-quinoline quinone repeat domain-containing protein</fullName>
    </recommendedName>
</protein>
<dbReference type="AlphaFoldDB" id="A0A919MNB4"/>
<evidence type="ECO:0000313" key="3">
    <source>
        <dbReference type="Proteomes" id="UP000636960"/>
    </source>
</evidence>
<sequence>MTTIELGEIDSSPGHQPADGLDRRLIRNLALAVTLLFTLAGVTASARPAPDALRLLWRVPMSEADAVLLGPDAVYINRIVAGTSHLTGYDLATGAVRWETLTDHTTGTVDLNEPAGRLLMGADRQAGGVNGVFVEFHRSTVAVDARTGREVWTVPGQVLTADGHTALMGDFSDRGEIIRLRLLRLADGVVVWRRETAALHTFAPAADRIVTATVTGRVEVLRRTDGAVLRSGQVRWVVPKPEDNQFDDVTVEGDHLVVSRRWAERGATSVYRLDTLAEQWQIEYSGYTFACGTLLCVHDQTTMTAYDLATGELRWERPVAGNIWAAAPDRLVLDADDGTGLILLDVRTGAPIGGRVRGGTTVWTTDRTDDLYLLTPTTAPPNRTAVARLDLVTGRRHLLGTTDMLAGYRCWLTGHYLACNRDHHLEITAVGR</sequence>
<name>A0A919MNB4_9ACTN</name>
<reference evidence="2" key="1">
    <citation type="submission" date="2021-01" db="EMBL/GenBank/DDBJ databases">
        <title>Whole genome shotgun sequence of Actinoplanes rishiriensis NBRC 108556.</title>
        <authorList>
            <person name="Komaki H."/>
            <person name="Tamura T."/>
        </authorList>
    </citation>
    <scope>NUCLEOTIDE SEQUENCE</scope>
    <source>
        <strain evidence="2">NBRC 108556</strain>
    </source>
</reference>
<dbReference type="InterPro" id="IPR002372">
    <property type="entry name" value="PQQ_rpt_dom"/>
</dbReference>
<keyword evidence="3" id="KW-1185">Reference proteome</keyword>
<organism evidence="2 3">
    <name type="scientific">Paractinoplanes rishiriensis</name>
    <dbReference type="NCBI Taxonomy" id="1050105"/>
    <lineage>
        <taxon>Bacteria</taxon>
        <taxon>Bacillati</taxon>
        <taxon>Actinomycetota</taxon>
        <taxon>Actinomycetes</taxon>
        <taxon>Micromonosporales</taxon>
        <taxon>Micromonosporaceae</taxon>
        <taxon>Paractinoplanes</taxon>
    </lineage>
</organism>
<dbReference type="Pfam" id="PF13360">
    <property type="entry name" value="PQQ_2"/>
    <property type="match status" value="2"/>
</dbReference>